<dbReference type="PANTHER" id="PTHR21266">
    <property type="entry name" value="IRON-SULFUR DOMAIN CONTAINING PROTEIN"/>
    <property type="match status" value="1"/>
</dbReference>
<accession>A0ABT7DNL0</accession>
<reference evidence="7 8" key="1">
    <citation type="submission" date="2023-05" db="EMBL/GenBank/DDBJ databases">
        <title>Gordonibacter KGMB12511T sp. nov., isolated from faeces of healthy Korean.</title>
        <authorList>
            <person name="Kim H.S."/>
            <person name="Kim J.-S."/>
            <person name="Suh M.K."/>
            <person name="Eom M.K."/>
            <person name="Do H.E."/>
            <person name="Lee J.-S."/>
        </authorList>
    </citation>
    <scope>NUCLEOTIDE SEQUENCE [LARGE SCALE GENOMIC DNA]</scope>
    <source>
        <strain evidence="7 8">KGMB12511</strain>
    </source>
</reference>
<feature type="domain" description="Rieske" evidence="6">
    <location>
        <begin position="25"/>
        <end position="130"/>
    </location>
</feature>
<dbReference type="Pfam" id="PF00355">
    <property type="entry name" value="Rieske"/>
    <property type="match status" value="1"/>
</dbReference>
<dbReference type="Pfam" id="PF19112">
    <property type="entry name" value="VanA_C"/>
    <property type="match status" value="1"/>
</dbReference>
<dbReference type="GO" id="GO:0051213">
    <property type="term" value="F:dioxygenase activity"/>
    <property type="evidence" value="ECO:0007669"/>
    <property type="project" value="UniProtKB-KW"/>
</dbReference>
<dbReference type="InterPro" id="IPR036922">
    <property type="entry name" value="Rieske_2Fe-2S_sf"/>
</dbReference>
<evidence type="ECO:0000256" key="2">
    <source>
        <dbReference type="ARBA" id="ARBA00022723"/>
    </source>
</evidence>
<dbReference type="InterPro" id="IPR050584">
    <property type="entry name" value="Cholesterol_7-desaturase"/>
</dbReference>
<keyword evidence="1" id="KW-0001">2Fe-2S</keyword>
<keyword evidence="4" id="KW-0408">Iron</keyword>
<dbReference type="PROSITE" id="PS00570">
    <property type="entry name" value="RING_HYDROXYL_ALPHA"/>
    <property type="match status" value="1"/>
</dbReference>
<dbReference type="PROSITE" id="PS51296">
    <property type="entry name" value="RIESKE"/>
    <property type="match status" value="1"/>
</dbReference>
<evidence type="ECO:0000256" key="3">
    <source>
        <dbReference type="ARBA" id="ARBA00023002"/>
    </source>
</evidence>
<dbReference type="PANTHER" id="PTHR21266:SF59">
    <property type="entry name" value="BLR4922 PROTEIN"/>
    <property type="match status" value="1"/>
</dbReference>
<evidence type="ECO:0000313" key="7">
    <source>
        <dbReference type="EMBL" id="MDJ1651116.1"/>
    </source>
</evidence>
<dbReference type="RefSeq" id="WP_283832461.1">
    <property type="nucleotide sequence ID" value="NZ_JASJEU010000019.1"/>
</dbReference>
<dbReference type="EC" id="1.14.13.-" evidence="7"/>
<keyword evidence="7" id="KW-0223">Dioxygenase</keyword>
<dbReference type="SUPFAM" id="SSF55961">
    <property type="entry name" value="Bet v1-like"/>
    <property type="match status" value="1"/>
</dbReference>
<dbReference type="InterPro" id="IPR044043">
    <property type="entry name" value="VanA_C_cat"/>
</dbReference>
<name>A0ABT7DNL0_9ACTN</name>
<evidence type="ECO:0000256" key="5">
    <source>
        <dbReference type="ARBA" id="ARBA00023014"/>
    </source>
</evidence>
<dbReference type="Gene3D" id="2.102.10.10">
    <property type="entry name" value="Rieske [2Fe-2S] iron-sulphur domain"/>
    <property type="match status" value="1"/>
</dbReference>
<sequence length="344" mass="38835">MGETSERGRRLGAAGSEAPMIPNQWYAVLSSSEIRRGRPVGVTRFGKRLVLWRDSEGNVACLDGTCCHRGANLAAGRVEGDHVHCPFHGLRYSADGRVVAIPANGLEAEVPENFRVRAYLAVDAFGFIWVFYGKPEDAPDDLPMFAEFRGNFPYAERSEVWGVHYSRAIENQLDVIHLPFVHPNTIGRGHKTLVNGPVTMWDADTLTFYVKNEPDHGQTPQTADEIENWHDLNSLQYRVPNLWQNRISDDLRVMAAFAPIDDEHTKIYLRLYQRIVTAPVLCDVVCAAGNVANGVILHQDRRVVLTQRPKKTELKMGENLLRGDKPVIEFRSRREELKHSAEQD</sequence>
<dbReference type="EMBL" id="JASJEU010000019">
    <property type="protein sequence ID" value="MDJ1651116.1"/>
    <property type="molecule type" value="Genomic_DNA"/>
</dbReference>
<dbReference type="InterPro" id="IPR017941">
    <property type="entry name" value="Rieske_2Fe-2S"/>
</dbReference>
<evidence type="ECO:0000313" key="8">
    <source>
        <dbReference type="Proteomes" id="UP001232750"/>
    </source>
</evidence>
<comment type="caution">
    <text evidence="7">The sequence shown here is derived from an EMBL/GenBank/DDBJ whole genome shotgun (WGS) entry which is preliminary data.</text>
</comment>
<organism evidence="7 8">
    <name type="scientific">Gordonibacter faecis</name>
    <dbReference type="NCBI Taxonomy" id="3047475"/>
    <lineage>
        <taxon>Bacteria</taxon>
        <taxon>Bacillati</taxon>
        <taxon>Actinomycetota</taxon>
        <taxon>Coriobacteriia</taxon>
        <taxon>Eggerthellales</taxon>
        <taxon>Eggerthellaceae</taxon>
        <taxon>Gordonibacter</taxon>
    </lineage>
</organism>
<proteinExistence type="predicted"/>
<evidence type="ECO:0000259" key="6">
    <source>
        <dbReference type="PROSITE" id="PS51296"/>
    </source>
</evidence>
<evidence type="ECO:0000256" key="1">
    <source>
        <dbReference type="ARBA" id="ARBA00022714"/>
    </source>
</evidence>
<dbReference type="InterPro" id="IPR015881">
    <property type="entry name" value="ARHD_Rieske_2Fe_2S"/>
</dbReference>
<gene>
    <name evidence="7" type="ORF">QNJ86_09920</name>
</gene>
<keyword evidence="2" id="KW-0479">Metal-binding</keyword>
<evidence type="ECO:0000256" key="4">
    <source>
        <dbReference type="ARBA" id="ARBA00023004"/>
    </source>
</evidence>
<dbReference type="Proteomes" id="UP001232750">
    <property type="component" value="Unassembled WGS sequence"/>
</dbReference>
<dbReference type="SUPFAM" id="SSF50022">
    <property type="entry name" value="ISP domain"/>
    <property type="match status" value="1"/>
</dbReference>
<keyword evidence="8" id="KW-1185">Reference proteome</keyword>
<keyword evidence="3 7" id="KW-0560">Oxidoreductase</keyword>
<dbReference type="Gene3D" id="3.90.380.10">
    <property type="entry name" value="Naphthalene 1,2-dioxygenase Alpha Subunit, Chain A, domain 1"/>
    <property type="match status" value="1"/>
</dbReference>
<keyword evidence="5" id="KW-0411">Iron-sulfur</keyword>
<protein>
    <submittedName>
        <fullName evidence="7">Aromatic ring-hydroxylating dioxygenase subunit alpha</fullName>
        <ecNumber evidence="7">1.14.13.-</ecNumber>
    </submittedName>
</protein>